<dbReference type="Gene3D" id="2.40.30.10">
    <property type="entry name" value="Translation factors"/>
    <property type="match status" value="1"/>
</dbReference>
<comment type="caution">
    <text evidence="2">The sequence shown here is derived from an EMBL/GenBank/DDBJ whole genome shotgun (WGS) entry which is preliminary data.</text>
</comment>
<dbReference type="InterPro" id="IPR039374">
    <property type="entry name" value="SIP_fam"/>
</dbReference>
<keyword evidence="3" id="KW-1185">Reference proteome</keyword>
<evidence type="ECO:0000313" key="3">
    <source>
        <dbReference type="Proteomes" id="UP000663792"/>
    </source>
</evidence>
<dbReference type="Proteomes" id="UP000663792">
    <property type="component" value="Unassembled WGS sequence"/>
</dbReference>
<dbReference type="PANTHER" id="PTHR30157">
    <property type="entry name" value="FERRIC REDUCTASE, NADPH-DEPENDENT"/>
    <property type="match status" value="1"/>
</dbReference>
<organism evidence="2 3">
    <name type="scientific">Nakamurella leprariae</name>
    <dbReference type="NCBI Taxonomy" id="2803911"/>
    <lineage>
        <taxon>Bacteria</taxon>
        <taxon>Bacillati</taxon>
        <taxon>Actinomycetota</taxon>
        <taxon>Actinomycetes</taxon>
        <taxon>Nakamurellales</taxon>
        <taxon>Nakamurellaceae</taxon>
        <taxon>Nakamurella</taxon>
    </lineage>
</organism>
<dbReference type="GO" id="GO:0016491">
    <property type="term" value="F:oxidoreductase activity"/>
    <property type="evidence" value="ECO:0007669"/>
    <property type="project" value="InterPro"/>
</dbReference>
<dbReference type="Pfam" id="PF08021">
    <property type="entry name" value="FAD_binding_9"/>
    <property type="match status" value="1"/>
</dbReference>
<dbReference type="InterPro" id="IPR013113">
    <property type="entry name" value="SIP_FAD-bd"/>
</dbReference>
<dbReference type="Pfam" id="PF04954">
    <property type="entry name" value="SIP"/>
    <property type="match status" value="1"/>
</dbReference>
<dbReference type="PROSITE" id="PS51384">
    <property type="entry name" value="FAD_FR"/>
    <property type="match status" value="1"/>
</dbReference>
<evidence type="ECO:0000313" key="2">
    <source>
        <dbReference type="EMBL" id="MBM9468353.1"/>
    </source>
</evidence>
<name>A0A939BXA4_9ACTN</name>
<feature type="domain" description="FAD-binding FR-type" evidence="1">
    <location>
        <begin position="14"/>
        <end position="129"/>
    </location>
</feature>
<sequence>MVNWQRGVMRVMRIANHPVRVVAVHDFTPWYRRITFSAPAFVRQLEAFPTAWLRLWVPHPSRGDGHLSQRGYTLVDVCPDAGTFGLDFVLHEVEGPAGDWARTAAVGDEREVSITPSRPGIPDGTERVVLAGDVTALPAINSWVQALPADVQVSVSIEDGHADVVDLPRAGRDRLQWHWITPEGDRGGALAAHLATAERAGPGVYAWAAGEKSLVKAVRPVLRETLALDRAHQFTQFYWIHGRATG</sequence>
<accession>A0A939BXA4</accession>
<dbReference type="EMBL" id="JAERWK010000017">
    <property type="protein sequence ID" value="MBM9468353.1"/>
    <property type="molecule type" value="Genomic_DNA"/>
</dbReference>
<dbReference type="InterPro" id="IPR017938">
    <property type="entry name" value="Riboflavin_synthase-like_b-brl"/>
</dbReference>
<dbReference type="PANTHER" id="PTHR30157:SF0">
    <property type="entry name" value="NADPH-DEPENDENT FERRIC-CHELATE REDUCTASE"/>
    <property type="match status" value="1"/>
</dbReference>
<dbReference type="InterPro" id="IPR039261">
    <property type="entry name" value="FNR_nucleotide-bd"/>
</dbReference>
<dbReference type="SUPFAM" id="SSF63380">
    <property type="entry name" value="Riboflavin synthase domain-like"/>
    <property type="match status" value="1"/>
</dbReference>
<dbReference type="AlphaFoldDB" id="A0A939BXA4"/>
<gene>
    <name evidence="2" type="ORF">JL106_13805</name>
</gene>
<dbReference type="InterPro" id="IPR007037">
    <property type="entry name" value="SIP_rossman_dom"/>
</dbReference>
<dbReference type="Gene3D" id="3.40.50.80">
    <property type="entry name" value="Nucleotide-binding domain of ferredoxin-NADP reductase (FNR) module"/>
    <property type="match status" value="1"/>
</dbReference>
<evidence type="ECO:0000259" key="1">
    <source>
        <dbReference type="PROSITE" id="PS51384"/>
    </source>
</evidence>
<dbReference type="RefSeq" id="WP_205261315.1">
    <property type="nucleotide sequence ID" value="NZ_JAERWK010000017.1"/>
</dbReference>
<dbReference type="InterPro" id="IPR017927">
    <property type="entry name" value="FAD-bd_FR_type"/>
</dbReference>
<reference evidence="2" key="1">
    <citation type="submission" date="2021-01" db="EMBL/GenBank/DDBJ databases">
        <title>YIM 132084 draft genome.</title>
        <authorList>
            <person name="An D."/>
        </authorList>
    </citation>
    <scope>NUCLEOTIDE SEQUENCE</scope>
    <source>
        <strain evidence="2">YIM 132084</strain>
    </source>
</reference>
<protein>
    <submittedName>
        <fullName evidence="2">SIP domain-containing protein</fullName>
    </submittedName>
</protein>
<dbReference type="CDD" id="cd06193">
    <property type="entry name" value="siderophore_interacting"/>
    <property type="match status" value="1"/>
</dbReference>
<proteinExistence type="predicted"/>